<dbReference type="PANTHER" id="PTHR46411">
    <property type="entry name" value="FAMILY ATPASE, PUTATIVE-RELATED"/>
    <property type="match status" value="1"/>
</dbReference>
<feature type="domain" description="DUF7025" evidence="2">
    <location>
        <begin position="214"/>
        <end position="310"/>
    </location>
</feature>
<organism evidence="3 4">
    <name type="scientific">Pseudopithomyces chartarum</name>
    <dbReference type="NCBI Taxonomy" id="1892770"/>
    <lineage>
        <taxon>Eukaryota</taxon>
        <taxon>Fungi</taxon>
        <taxon>Dikarya</taxon>
        <taxon>Ascomycota</taxon>
        <taxon>Pezizomycotina</taxon>
        <taxon>Dothideomycetes</taxon>
        <taxon>Pleosporomycetidae</taxon>
        <taxon>Pleosporales</taxon>
        <taxon>Massarineae</taxon>
        <taxon>Didymosphaeriaceae</taxon>
        <taxon>Pseudopithomyces</taxon>
    </lineage>
</organism>
<evidence type="ECO:0000313" key="4">
    <source>
        <dbReference type="Proteomes" id="UP001280581"/>
    </source>
</evidence>
<dbReference type="PANTHER" id="PTHR46411:SF3">
    <property type="entry name" value="AAA+ ATPASE DOMAIN-CONTAINING PROTEIN"/>
    <property type="match status" value="1"/>
</dbReference>
<feature type="region of interest" description="Disordered" evidence="1">
    <location>
        <begin position="158"/>
        <end position="177"/>
    </location>
</feature>
<evidence type="ECO:0000259" key="2">
    <source>
        <dbReference type="Pfam" id="PF22942"/>
    </source>
</evidence>
<name>A0AAN6LN57_9PLEO</name>
<accession>A0AAN6LN57</accession>
<dbReference type="InterPro" id="IPR054289">
    <property type="entry name" value="DUF7025"/>
</dbReference>
<feature type="region of interest" description="Disordered" evidence="1">
    <location>
        <begin position="1"/>
        <end position="29"/>
    </location>
</feature>
<gene>
    <name evidence="3" type="ORF">GRF29_216g1183216</name>
</gene>
<evidence type="ECO:0000313" key="3">
    <source>
        <dbReference type="EMBL" id="KAK3197751.1"/>
    </source>
</evidence>
<comment type="caution">
    <text evidence="3">The sequence shown here is derived from an EMBL/GenBank/DDBJ whole genome shotgun (WGS) entry which is preliminary data.</text>
</comment>
<dbReference type="Proteomes" id="UP001280581">
    <property type="component" value="Unassembled WGS sequence"/>
</dbReference>
<dbReference type="Pfam" id="PF22942">
    <property type="entry name" value="DUF7025"/>
    <property type="match status" value="1"/>
</dbReference>
<protein>
    <recommendedName>
        <fullName evidence="2">DUF7025 domain-containing protein</fullName>
    </recommendedName>
</protein>
<sequence>MDDKFPAQMNSGTKDDTTPDGSLSSIHRVFGDPSQRDVKVCFIVGFENYAATPTHLPPYFANTAKWTTNFPKRKPAEDASSLKHAMTARYKLSSDPGKTLDLHSIVVQSPLLKKSLAKVLKNYAGVTVGLKRVEIKAPFECVVHRWDGLLAEREALGERRKKKKKKKREGLVEKKKKGESLTAESATELQNAIDHMELFYTTLHGEIADVVRERDDLVAHGVMKYEMLYTMFEPGLLVYMEEDGQDRTCKVTSVEFNNEEKDFKKLFSVRYQWVRYDGTNFGYDSKFVSISHFSGTKNITNLPIYPLTAHADPKELKARLTARGKMFEALRASTS</sequence>
<evidence type="ECO:0000256" key="1">
    <source>
        <dbReference type="SAM" id="MobiDB-lite"/>
    </source>
</evidence>
<reference evidence="3 4" key="1">
    <citation type="submission" date="2021-02" db="EMBL/GenBank/DDBJ databases">
        <title>Genome assembly of Pseudopithomyces chartarum.</title>
        <authorList>
            <person name="Jauregui R."/>
            <person name="Singh J."/>
            <person name="Voisey C."/>
        </authorList>
    </citation>
    <scope>NUCLEOTIDE SEQUENCE [LARGE SCALE GENOMIC DNA]</scope>
    <source>
        <strain evidence="3 4">AGR01</strain>
    </source>
</reference>
<dbReference type="EMBL" id="WVTA01000018">
    <property type="protein sequence ID" value="KAK3197751.1"/>
    <property type="molecule type" value="Genomic_DNA"/>
</dbReference>
<keyword evidence="4" id="KW-1185">Reference proteome</keyword>
<proteinExistence type="predicted"/>
<feature type="compositionally biased region" description="Basic residues" evidence="1">
    <location>
        <begin position="159"/>
        <end position="168"/>
    </location>
</feature>
<dbReference type="AlphaFoldDB" id="A0AAN6LN57"/>